<dbReference type="PANTHER" id="PTHR34817:SF2">
    <property type="entry name" value="NUCLEOTIDYLTRANSFERASE"/>
    <property type="match status" value="1"/>
</dbReference>
<keyword evidence="1" id="KW-0808">Transferase</keyword>
<proteinExistence type="predicted"/>
<name>A0A345YBM6_9SPHN</name>
<protein>
    <submittedName>
        <fullName evidence="1">Nucleotidyltransferase domain-containing protein</fullName>
    </submittedName>
</protein>
<accession>A0A345YBM6</accession>
<reference evidence="2" key="1">
    <citation type="submission" date="2018-07" db="EMBL/GenBank/DDBJ databases">
        <title>Genome sequence of Erythrobacter strain YH-07, an antagonistic bacterium isolated from Yellow Sea.</title>
        <authorList>
            <person name="Tang T."/>
            <person name="Liu Q."/>
            <person name="Sun X."/>
        </authorList>
    </citation>
    <scope>NUCLEOTIDE SEQUENCE [LARGE SCALE GENOMIC DNA]</scope>
    <source>
        <strain evidence="2">YH-07</strain>
    </source>
</reference>
<dbReference type="AlphaFoldDB" id="A0A345YBM6"/>
<dbReference type="GO" id="GO:0016740">
    <property type="term" value="F:transferase activity"/>
    <property type="evidence" value="ECO:0007669"/>
    <property type="project" value="UniProtKB-KW"/>
</dbReference>
<dbReference type="InterPro" id="IPR018775">
    <property type="entry name" value="RlaP"/>
</dbReference>
<gene>
    <name evidence="1" type="ORF">DVR09_02385</name>
</gene>
<organism evidence="1 2">
    <name type="scientific">Erythrobacter aureus</name>
    <dbReference type="NCBI Taxonomy" id="2182384"/>
    <lineage>
        <taxon>Bacteria</taxon>
        <taxon>Pseudomonadati</taxon>
        <taxon>Pseudomonadota</taxon>
        <taxon>Alphaproteobacteria</taxon>
        <taxon>Sphingomonadales</taxon>
        <taxon>Erythrobacteraceae</taxon>
        <taxon>Erythrobacter/Porphyrobacter group</taxon>
        <taxon>Erythrobacter</taxon>
    </lineage>
</organism>
<dbReference type="KEGG" id="err:DVR09_02385"/>
<evidence type="ECO:0000313" key="2">
    <source>
        <dbReference type="Proteomes" id="UP000254508"/>
    </source>
</evidence>
<dbReference type="Proteomes" id="UP000254508">
    <property type="component" value="Chromosome"/>
</dbReference>
<dbReference type="PANTHER" id="PTHR34817">
    <property type="entry name" value="NUCLEOTIDYLTRANSFERASE"/>
    <property type="match status" value="1"/>
</dbReference>
<sequence length="266" mass="30061">MSKEISIAIAPEVRADIAVRLARVASEDGVRLLMAVESGSRAWGFPSPDSDYDVRFLYIRPRREYLALRPVRDVVERPIVDEIDLNGWDIRKALGLMLKHNAVLSEWIESPIRYIADDPVVDRLADLASRHFNPRGYALHYASLGRSSADRWLGSDGEIAVKRYFYALRPALSVRALRLDPSRRPPMSMVPLMQAADLDRVLVDQVDELIARKAKTNEAGNTIRLPDIERLVADELSRAGEVPERTDNTNFAEEAEALFLELVEKE</sequence>
<dbReference type="EMBL" id="CP031357">
    <property type="protein sequence ID" value="AXK41328.1"/>
    <property type="molecule type" value="Genomic_DNA"/>
</dbReference>
<dbReference type="OrthoDB" id="9796845at2"/>
<evidence type="ECO:0000313" key="1">
    <source>
        <dbReference type="EMBL" id="AXK41328.1"/>
    </source>
</evidence>
<dbReference type="Pfam" id="PF10127">
    <property type="entry name" value="RlaP"/>
    <property type="match status" value="1"/>
</dbReference>
<keyword evidence="2" id="KW-1185">Reference proteome</keyword>